<keyword evidence="4" id="KW-1185">Reference proteome</keyword>
<keyword evidence="2" id="KW-0812">Transmembrane</keyword>
<reference evidence="3 4" key="1">
    <citation type="submission" date="2021-07" db="EMBL/GenBank/DDBJ databases">
        <title>The Aristolochia fimbriata genome: insights into angiosperm evolution, floral development and chemical biosynthesis.</title>
        <authorList>
            <person name="Jiao Y."/>
        </authorList>
    </citation>
    <scope>NUCLEOTIDE SEQUENCE [LARGE SCALE GENOMIC DNA]</scope>
    <source>
        <strain evidence="3">IBCAS-2021</strain>
        <tissue evidence="3">Leaf</tissue>
    </source>
</reference>
<evidence type="ECO:0000256" key="1">
    <source>
        <dbReference type="SAM" id="MobiDB-lite"/>
    </source>
</evidence>
<evidence type="ECO:0000313" key="3">
    <source>
        <dbReference type="EMBL" id="KAG9454865.1"/>
    </source>
</evidence>
<gene>
    <name evidence="3" type="ORF">H6P81_007769</name>
</gene>
<dbReference type="Proteomes" id="UP000825729">
    <property type="component" value="Unassembled WGS sequence"/>
</dbReference>
<feature type="transmembrane region" description="Helical" evidence="2">
    <location>
        <begin position="367"/>
        <end position="389"/>
    </location>
</feature>
<dbReference type="EMBL" id="JAINDJ010000003">
    <property type="protein sequence ID" value="KAG9454865.1"/>
    <property type="molecule type" value="Genomic_DNA"/>
</dbReference>
<name>A0AAV7F166_ARIFI</name>
<keyword evidence="2" id="KW-0472">Membrane</keyword>
<comment type="caution">
    <text evidence="3">The sequence shown here is derived from an EMBL/GenBank/DDBJ whole genome shotgun (WGS) entry which is preliminary data.</text>
</comment>
<evidence type="ECO:0000313" key="4">
    <source>
        <dbReference type="Proteomes" id="UP000825729"/>
    </source>
</evidence>
<organism evidence="3 4">
    <name type="scientific">Aristolochia fimbriata</name>
    <name type="common">White veined hardy Dutchman's pipe vine</name>
    <dbReference type="NCBI Taxonomy" id="158543"/>
    <lineage>
        <taxon>Eukaryota</taxon>
        <taxon>Viridiplantae</taxon>
        <taxon>Streptophyta</taxon>
        <taxon>Embryophyta</taxon>
        <taxon>Tracheophyta</taxon>
        <taxon>Spermatophyta</taxon>
        <taxon>Magnoliopsida</taxon>
        <taxon>Magnoliidae</taxon>
        <taxon>Piperales</taxon>
        <taxon>Aristolochiaceae</taxon>
        <taxon>Aristolochia</taxon>
    </lineage>
</organism>
<feature type="region of interest" description="Disordered" evidence="1">
    <location>
        <begin position="237"/>
        <end position="265"/>
    </location>
</feature>
<accession>A0AAV7F166</accession>
<sequence length="391" mass="44565">MILGNSLFSSPHSLSLRKRRQSAESMRIDRRRARKIVDPGNEEFGEEGRGCGGLVRRHVAIARPRFLDSLVLAPLCQYQYVSSATTFSFRLPVYRPLASRGSSVGPVDPPTLEGPIQRPRSDDEPQFRCYPLVRLAGMAHAAHKHEKQNFRSLNIRFWPRSHQYGFLCELRSERYWLHFCLGRARQRDLTVLLTNFHLTSSTIRNGYHVPGTRDWGRHHVTRRWHVEHATYLERVRGPRTNSNLASADEAVTSRDGPKTTGRTTASATLTDAARHSRAHLRRMIKELRTGDGSGKKQKVAGGKNKTIKAVTVTFPFPRRGRRREKGAPFLFLFLSATRVKIFTYWETNPVKMRKKKERNHGTTVQRVNGLGLTGRISSLAALVWFLLIVSP</sequence>
<feature type="transmembrane region" description="Helical" evidence="2">
    <location>
        <begin position="326"/>
        <end position="346"/>
    </location>
</feature>
<protein>
    <submittedName>
        <fullName evidence="3">Uncharacterized protein</fullName>
    </submittedName>
</protein>
<keyword evidence="2" id="KW-1133">Transmembrane helix</keyword>
<proteinExistence type="predicted"/>
<dbReference type="AlphaFoldDB" id="A0AAV7F166"/>
<feature type="region of interest" description="Disordered" evidence="1">
    <location>
        <begin position="100"/>
        <end position="123"/>
    </location>
</feature>
<evidence type="ECO:0000256" key="2">
    <source>
        <dbReference type="SAM" id="Phobius"/>
    </source>
</evidence>